<name>A0A1A6C536_9GAMM</name>
<dbReference type="EMBL" id="JQSG02000003">
    <property type="protein sequence ID" value="OBS09673.1"/>
    <property type="molecule type" value="Genomic_DNA"/>
</dbReference>
<dbReference type="SMART" id="SM00849">
    <property type="entry name" value="Lactamase_B"/>
    <property type="match status" value="1"/>
</dbReference>
<dbReference type="RefSeq" id="WP_052064595.1">
    <property type="nucleotide sequence ID" value="NZ_JQSG02000003.1"/>
</dbReference>
<feature type="domain" description="Metallo-beta-lactamase" evidence="1">
    <location>
        <begin position="20"/>
        <end position="216"/>
    </location>
</feature>
<gene>
    <name evidence="2" type="ORF">Thpro_022001</name>
</gene>
<dbReference type="AlphaFoldDB" id="A0A1A6C536"/>
<accession>A0A1A6C536</accession>
<evidence type="ECO:0000313" key="2">
    <source>
        <dbReference type="EMBL" id="OBS09673.1"/>
    </source>
</evidence>
<dbReference type="STRING" id="160660.BJI67_02790"/>
<dbReference type="Gene3D" id="3.60.15.10">
    <property type="entry name" value="Ribonuclease Z/Hydroxyacylglutathione hydrolase-like"/>
    <property type="match status" value="1"/>
</dbReference>
<dbReference type="GO" id="GO:0046872">
    <property type="term" value="F:metal ion binding"/>
    <property type="evidence" value="ECO:0007669"/>
    <property type="project" value="UniProtKB-KW"/>
</dbReference>
<dbReference type="InterPro" id="IPR036866">
    <property type="entry name" value="RibonucZ/Hydroxyglut_hydro"/>
</dbReference>
<evidence type="ECO:0000259" key="1">
    <source>
        <dbReference type="SMART" id="SM00849"/>
    </source>
</evidence>
<dbReference type="PANTHER" id="PTHR42663">
    <property type="entry name" value="HYDROLASE C777.06C-RELATED-RELATED"/>
    <property type="match status" value="1"/>
</dbReference>
<dbReference type="OrthoDB" id="9803916at2"/>
<proteinExistence type="predicted"/>
<dbReference type="Pfam" id="PF23023">
    <property type="entry name" value="Anti-Pycsar_Apyc1"/>
    <property type="match status" value="1"/>
</dbReference>
<keyword evidence="3" id="KW-1185">Reference proteome</keyword>
<dbReference type="SUPFAM" id="SSF56281">
    <property type="entry name" value="Metallo-hydrolase/oxidoreductase"/>
    <property type="match status" value="1"/>
</dbReference>
<dbReference type="GO" id="GO:0016787">
    <property type="term" value="F:hydrolase activity"/>
    <property type="evidence" value="ECO:0007669"/>
    <property type="project" value="UniProtKB-KW"/>
</dbReference>
<protein>
    <recommendedName>
        <fullName evidence="1">Metallo-beta-lactamase domain-containing protein</fullName>
    </recommendedName>
</protein>
<dbReference type="PANTHER" id="PTHR42663:SF6">
    <property type="entry name" value="HYDROLASE C777.06C-RELATED"/>
    <property type="match status" value="1"/>
</dbReference>
<reference evidence="2 3" key="1">
    <citation type="journal article" date="2014" name="Genome Announc.">
        <title>Draft Genome Sequence of the Iron-Oxidizing, Acidophilic, and Halotolerant 'Thiobacillus prosperus' Type Strain DSM 5130.</title>
        <authorList>
            <person name="Ossandon F.J."/>
            <person name="Cardenas J.P."/>
            <person name="Corbett M."/>
            <person name="Quatrini R."/>
            <person name="Holmes D.S."/>
            <person name="Watkin E."/>
        </authorList>
    </citation>
    <scope>NUCLEOTIDE SEQUENCE [LARGE SCALE GENOMIC DNA]</scope>
    <source>
        <strain evidence="2 3">DSM 5130</strain>
    </source>
</reference>
<evidence type="ECO:0000313" key="3">
    <source>
        <dbReference type="Proteomes" id="UP000029273"/>
    </source>
</evidence>
<comment type="caution">
    <text evidence="2">The sequence shown here is derived from an EMBL/GenBank/DDBJ whole genome shotgun (WGS) entry which is preliminary data.</text>
</comment>
<sequence length="244" mass="27115">MSASRLRFLGTGDSEAIDFWNTNLLLEAGERRLLIDCGYTIKYALRDAGLAIPDIEAILITHTHADHVYGLERFGVETRYRYGTRVRLYAEPDVLPALWHETLKGGMGHSSDGKNRLEDFFEVVPIAEHAIEFAGHRLRTFPTIHTGGMATYGVEIDDRVIFTADSKPLPWIAQDRSARAILHDCSLQADNPVHATLDELIAAYPPEVRSRVLAIHYGDDLEAHRATIERELGGVAEQGGSLAL</sequence>
<dbReference type="InterPro" id="IPR001279">
    <property type="entry name" value="Metallo-B-lactamas"/>
</dbReference>
<organism evidence="2 3">
    <name type="scientific">Acidihalobacter prosperus</name>
    <dbReference type="NCBI Taxonomy" id="160660"/>
    <lineage>
        <taxon>Bacteria</taxon>
        <taxon>Pseudomonadati</taxon>
        <taxon>Pseudomonadota</taxon>
        <taxon>Gammaproteobacteria</taxon>
        <taxon>Chromatiales</taxon>
        <taxon>Ectothiorhodospiraceae</taxon>
        <taxon>Acidihalobacter</taxon>
    </lineage>
</organism>
<dbReference type="Proteomes" id="UP000029273">
    <property type="component" value="Unassembled WGS sequence"/>
</dbReference>